<sequence>MNSSGGRASTSSRFMLFDLCILQLVLRRLASFMIYPHVKGVTTLRSIMQCISQISHSIFDPICHSHFERDTAVLLTSLEE</sequence>
<proteinExistence type="predicted"/>
<protein>
    <submittedName>
        <fullName evidence="2">Uncharacterized protein</fullName>
    </submittedName>
</protein>
<keyword evidence="1" id="KW-0732">Signal</keyword>
<name>A0A1E1MD60_RHYSE</name>
<accession>A0A1E1MD60</accession>
<gene>
    <name evidence="2" type="ORF">RSE6_07529</name>
</gene>
<dbReference type="EMBL" id="FJVC01000274">
    <property type="protein sequence ID" value="CZT47007.1"/>
    <property type="molecule type" value="Genomic_DNA"/>
</dbReference>
<keyword evidence="3" id="KW-1185">Reference proteome</keyword>
<evidence type="ECO:0000313" key="3">
    <source>
        <dbReference type="Proteomes" id="UP000177625"/>
    </source>
</evidence>
<dbReference type="Proteomes" id="UP000177625">
    <property type="component" value="Unassembled WGS sequence"/>
</dbReference>
<evidence type="ECO:0000313" key="2">
    <source>
        <dbReference type="EMBL" id="CZT47007.1"/>
    </source>
</evidence>
<feature type="chain" id="PRO_5009448183" evidence="1">
    <location>
        <begin position="41"/>
        <end position="80"/>
    </location>
</feature>
<feature type="signal peptide" evidence="1">
    <location>
        <begin position="1"/>
        <end position="40"/>
    </location>
</feature>
<organism evidence="2 3">
    <name type="scientific">Rhynchosporium secalis</name>
    <name type="common">Barley scald fungus</name>
    <dbReference type="NCBI Taxonomy" id="38038"/>
    <lineage>
        <taxon>Eukaryota</taxon>
        <taxon>Fungi</taxon>
        <taxon>Dikarya</taxon>
        <taxon>Ascomycota</taxon>
        <taxon>Pezizomycotina</taxon>
        <taxon>Leotiomycetes</taxon>
        <taxon>Helotiales</taxon>
        <taxon>Ploettnerulaceae</taxon>
        <taxon>Rhynchosporium</taxon>
    </lineage>
</organism>
<reference evidence="3" key="1">
    <citation type="submission" date="2016-03" db="EMBL/GenBank/DDBJ databases">
        <authorList>
            <person name="Guldener U."/>
        </authorList>
    </citation>
    <scope>NUCLEOTIDE SEQUENCE [LARGE SCALE GENOMIC DNA]</scope>
</reference>
<dbReference type="AlphaFoldDB" id="A0A1E1MD60"/>
<evidence type="ECO:0000256" key="1">
    <source>
        <dbReference type="SAM" id="SignalP"/>
    </source>
</evidence>